<dbReference type="AlphaFoldDB" id="A0A9W8P6L7"/>
<organism evidence="3 4">
    <name type="scientific">Lentinula detonsa</name>
    <dbReference type="NCBI Taxonomy" id="2804962"/>
    <lineage>
        <taxon>Eukaryota</taxon>
        <taxon>Fungi</taxon>
        <taxon>Dikarya</taxon>
        <taxon>Basidiomycota</taxon>
        <taxon>Agaricomycotina</taxon>
        <taxon>Agaricomycetes</taxon>
        <taxon>Agaricomycetidae</taxon>
        <taxon>Agaricales</taxon>
        <taxon>Marasmiineae</taxon>
        <taxon>Omphalotaceae</taxon>
        <taxon>Lentinula</taxon>
    </lineage>
</organism>
<accession>A0A9W8P6L7</accession>
<dbReference type="InterPro" id="IPR045340">
    <property type="entry name" value="DUF6533"/>
</dbReference>
<comment type="caution">
    <text evidence="3">The sequence shown here is derived from an EMBL/GenBank/DDBJ whole genome shotgun (WGS) entry which is preliminary data.</text>
</comment>
<proteinExistence type="predicted"/>
<protein>
    <recommendedName>
        <fullName evidence="2">DUF6533 domain-containing protein</fullName>
    </recommendedName>
</protein>
<feature type="transmembrane region" description="Helical" evidence="1">
    <location>
        <begin position="193"/>
        <end position="211"/>
    </location>
</feature>
<evidence type="ECO:0000313" key="4">
    <source>
        <dbReference type="Proteomes" id="UP001142393"/>
    </source>
</evidence>
<sequence length="223" mass="25692">MHRRQAFKWYYTACCTILFYDFMLTWQEEYEYIWNGARKGHGMQICSNRSSSWCWASVDCVHAVCNRFAIVEWVQTLLVTLPAETVLLIRVNALAGRRFLTLILWAIMVAQFVIVIYAMSQPEQNSGLPLPGIPIDQFHVCILYSKPEMDLAYLLCSIVFDSIVFITTLVITIDNKFRPADSALLSTIQRDGVLYFCAILSGNIIWLILTLRERPGLKFMNTQ</sequence>
<name>A0A9W8P6L7_9AGAR</name>
<dbReference type="Pfam" id="PF20151">
    <property type="entry name" value="DUF6533"/>
    <property type="match status" value="1"/>
</dbReference>
<dbReference type="Proteomes" id="UP001142393">
    <property type="component" value="Unassembled WGS sequence"/>
</dbReference>
<keyword evidence="1" id="KW-0812">Transmembrane</keyword>
<keyword evidence="1" id="KW-1133">Transmembrane helix</keyword>
<feature type="transmembrane region" description="Helical" evidence="1">
    <location>
        <begin position="151"/>
        <end position="173"/>
    </location>
</feature>
<feature type="domain" description="DUF6533" evidence="2">
    <location>
        <begin position="10"/>
        <end position="39"/>
    </location>
</feature>
<keyword evidence="1" id="KW-0472">Membrane</keyword>
<evidence type="ECO:0000256" key="1">
    <source>
        <dbReference type="SAM" id="Phobius"/>
    </source>
</evidence>
<feature type="transmembrane region" description="Helical" evidence="1">
    <location>
        <begin position="99"/>
        <end position="120"/>
    </location>
</feature>
<reference evidence="3 4" key="1">
    <citation type="journal article" date="2023" name="Proc. Natl. Acad. Sci. U.S.A.">
        <title>A global phylogenomic analysis of the shiitake genus Lentinula.</title>
        <authorList>
            <person name="Sierra-Patev S."/>
            <person name="Min B."/>
            <person name="Naranjo-Ortiz M."/>
            <person name="Looney B."/>
            <person name="Konkel Z."/>
            <person name="Slot J.C."/>
            <person name="Sakamoto Y."/>
            <person name="Steenwyk J.L."/>
            <person name="Rokas A."/>
            <person name="Carro J."/>
            <person name="Camarero S."/>
            <person name="Ferreira P."/>
            <person name="Molpeceres G."/>
            <person name="Ruiz-Duenas F.J."/>
            <person name="Serrano A."/>
            <person name="Henrissat B."/>
            <person name="Drula E."/>
            <person name="Hughes K.W."/>
            <person name="Mata J.L."/>
            <person name="Ishikawa N.K."/>
            <person name="Vargas-Isla R."/>
            <person name="Ushijima S."/>
            <person name="Smith C.A."/>
            <person name="Donoghue J."/>
            <person name="Ahrendt S."/>
            <person name="Andreopoulos W."/>
            <person name="He G."/>
            <person name="LaButti K."/>
            <person name="Lipzen A."/>
            <person name="Ng V."/>
            <person name="Riley R."/>
            <person name="Sandor L."/>
            <person name="Barry K."/>
            <person name="Martinez A.T."/>
            <person name="Xiao Y."/>
            <person name="Gibbons J.G."/>
            <person name="Terashima K."/>
            <person name="Grigoriev I.V."/>
            <person name="Hibbett D."/>
        </authorList>
    </citation>
    <scope>NUCLEOTIDE SEQUENCE [LARGE SCALE GENOMIC DNA]</scope>
    <source>
        <strain evidence="3 4">TFB7810</strain>
    </source>
</reference>
<dbReference type="EMBL" id="JANVFU010000003">
    <property type="protein sequence ID" value="KAJ3747813.1"/>
    <property type="molecule type" value="Genomic_DNA"/>
</dbReference>
<evidence type="ECO:0000313" key="3">
    <source>
        <dbReference type="EMBL" id="KAJ3747813.1"/>
    </source>
</evidence>
<evidence type="ECO:0000259" key="2">
    <source>
        <dbReference type="Pfam" id="PF20151"/>
    </source>
</evidence>
<keyword evidence="4" id="KW-1185">Reference proteome</keyword>
<gene>
    <name evidence="3" type="ORF">DFH05DRAFT_1393599</name>
</gene>